<organism evidence="3">
    <name type="scientific">marine sediment metagenome</name>
    <dbReference type="NCBI Taxonomy" id="412755"/>
    <lineage>
        <taxon>unclassified sequences</taxon>
        <taxon>metagenomes</taxon>
        <taxon>ecological metagenomes</taxon>
    </lineage>
</organism>
<evidence type="ECO:0000313" key="3">
    <source>
        <dbReference type="EMBL" id="GAI64380.1"/>
    </source>
</evidence>
<evidence type="ECO:0000256" key="1">
    <source>
        <dbReference type="SAM" id="Coils"/>
    </source>
</evidence>
<gene>
    <name evidence="3" type="ORF">S12H4_08297</name>
</gene>
<dbReference type="EMBL" id="BARW01003189">
    <property type="protein sequence ID" value="GAI64380.1"/>
    <property type="molecule type" value="Genomic_DNA"/>
</dbReference>
<accession>X1RMI9</accession>
<keyword evidence="1" id="KW-0175">Coiled coil</keyword>
<evidence type="ECO:0000259" key="2">
    <source>
        <dbReference type="Pfam" id="PF02036"/>
    </source>
</evidence>
<dbReference type="InterPro" id="IPR003033">
    <property type="entry name" value="SCP2_sterol-bd_dom"/>
</dbReference>
<protein>
    <recommendedName>
        <fullName evidence="2">SCP2 domain-containing protein</fullName>
    </recommendedName>
</protein>
<dbReference type="Gene3D" id="3.30.1050.10">
    <property type="entry name" value="SCP2 sterol-binding domain"/>
    <property type="match status" value="1"/>
</dbReference>
<name>X1RMI9_9ZZZZ</name>
<dbReference type="Pfam" id="PF02036">
    <property type="entry name" value="SCP2"/>
    <property type="match status" value="1"/>
</dbReference>
<dbReference type="InterPro" id="IPR036527">
    <property type="entry name" value="SCP2_sterol-bd_dom_sf"/>
</dbReference>
<feature type="domain" description="SCP2" evidence="2">
    <location>
        <begin position="70"/>
        <end position="163"/>
    </location>
</feature>
<feature type="coiled-coil region" evidence="1">
    <location>
        <begin position="58"/>
        <end position="85"/>
    </location>
</feature>
<dbReference type="AlphaFoldDB" id="X1RMI9"/>
<dbReference type="SUPFAM" id="SSF55718">
    <property type="entry name" value="SCP-like"/>
    <property type="match status" value="1"/>
</dbReference>
<proteinExistence type="predicted"/>
<reference evidence="3" key="1">
    <citation type="journal article" date="2014" name="Front. Microbiol.">
        <title>High frequency of phylogenetically diverse reductive dehalogenase-homologous genes in deep subseafloor sedimentary metagenomes.</title>
        <authorList>
            <person name="Kawai M."/>
            <person name="Futagami T."/>
            <person name="Toyoda A."/>
            <person name="Takaki Y."/>
            <person name="Nishi S."/>
            <person name="Hori S."/>
            <person name="Arai W."/>
            <person name="Tsubouchi T."/>
            <person name="Morono Y."/>
            <person name="Uchiyama I."/>
            <person name="Ito T."/>
            <person name="Fujiyama A."/>
            <person name="Inagaki F."/>
            <person name="Takami H."/>
        </authorList>
    </citation>
    <scope>NUCLEOTIDE SEQUENCE</scope>
    <source>
        <strain evidence="3">Expedition CK06-06</strain>
    </source>
</reference>
<sequence length="176" mass="20156">MNLTCTDCRKEIETLPLQCAHSININSETNQWECYMENCGNISINEFVCESCCTNRNIMKLSKTIERLSLENEEFKEELTFFKKNVVQTKITNSDFKFWTEFGNGVYLCGKGVKDNPSVIFTCPQKTMDLILEGKLEPFDEFFNGNLKIDGDLQYALVIFDLIKLALEITKETGGV</sequence>
<comment type="caution">
    <text evidence="3">The sequence shown here is derived from an EMBL/GenBank/DDBJ whole genome shotgun (WGS) entry which is preliminary data.</text>
</comment>